<gene>
    <name evidence="2" type="ORF">Poly24_43130</name>
</gene>
<evidence type="ECO:0000313" key="3">
    <source>
        <dbReference type="Proteomes" id="UP000315082"/>
    </source>
</evidence>
<evidence type="ECO:0000256" key="1">
    <source>
        <dbReference type="SAM" id="Phobius"/>
    </source>
</evidence>
<name>A0A518JYH3_9BACT</name>
<evidence type="ECO:0000313" key="2">
    <source>
        <dbReference type="EMBL" id="QDV70589.1"/>
    </source>
</evidence>
<keyword evidence="3" id="KW-1185">Reference proteome</keyword>
<reference evidence="2 3" key="1">
    <citation type="submission" date="2019-02" db="EMBL/GenBank/DDBJ databases">
        <title>Deep-cultivation of Planctomycetes and their phenomic and genomic characterization uncovers novel biology.</title>
        <authorList>
            <person name="Wiegand S."/>
            <person name="Jogler M."/>
            <person name="Boedeker C."/>
            <person name="Pinto D."/>
            <person name="Vollmers J."/>
            <person name="Rivas-Marin E."/>
            <person name="Kohn T."/>
            <person name="Peeters S.H."/>
            <person name="Heuer A."/>
            <person name="Rast P."/>
            <person name="Oberbeckmann S."/>
            <person name="Bunk B."/>
            <person name="Jeske O."/>
            <person name="Meyerdierks A."/>
            <person name="Storesund J.E."/>
            <person name="Kallscheuer N."/>
            <person name="Luecker S."/>
            <person name="Lage O.M."/>
            <person name="Pohl T."/>
            <person name="Merkel B.J."/>
            <person name="Hornburger P."/>
            <person name="Mueller R.-W."/>
            <person name="Bruemmer F."/>
            <person name="Labrenz M."/>
            <person name="Spormann A.M."/>
            <person name="Op den Camp H."/>
            <person name="Overmann J."/>
            <person name="Amann R."/>
            <person name="Jetten M.S.M."/>
            <person name="Mascher T."/>
            <person name="Medema M.H."/>
            <person name="Devos D.P."/>
            <person name="Kaster A.-K."/>
            <person name="Ovreas L."/>
            <person name="Rohde M."/>
            <person name="Galperin M.Y."/>
            <person name="Jogler C."/>
        </authorList>
    </citation>
    <scope>NUCLEOTIDE SEQUENCE [LARGE SCALE GENOMIC DNA]</scope>
    <source>
        <strain evidence="2 3">Poly24</strain>
    </source>
</reference>
<organism evidence="2 3">
    <name type="scientific">Rosistilla carotiformis</name>
    <dbReference type="NCBI Taxonomy" id="2528017"/>
    <lineage>
        <taxon>Bacteria</taxon>
        <taxon>Pseudomonadati</taxon>
        <taxon>Planctomycetota</taxon>
        <taxon>Planctomycetia</taxon>
        <taxon>Pirellulales</taxon>
        <taxon>Pirellulaceae</taxon>
        <taxon>Rosistilla</taxon>
    </lineage>
</organism>
<keyword evidence="1" id="KW-0472">Membrane</keyword>
<feature type="transmembrane region" description="Helical" evidence="1">
    <location>
        <begin position="7"/>
        <end position="28"/>
    </location>
</feature>
<dbReference type="AlphaFoldDB" id="A0A518JYH3"/>
<proteinExistence type="predicted"/>
<dbReference type="EMBL" id="CP036348">
    <property type="protein sequence ID" value="QDV70589.1"/>
    <property type="molecule type" value="Genomic_DNA"/>
</dbReference>
<dbReference type="KEGG" id="rcf:Poly24_43130"/>
<dbReference type="Proteomes" id="UP000315082">
    <property type="component" value="Chromosome"/>
</dbReference>
<keyword evidence="1" id="KW-1133">Transmembrane helix</keyword>
<protein>
    <submittedName>
        <fullName evidence="2">Uncharacterized protein</fullName>
    </submittedName>
</protein>
<sequence length="39" mass="4604">MHLYIHINCTATFLIWIVVLSFLTHGLMETMVAEMHAWE</sequence>
<keyword evidence="1" id="KW-0812">Transmembrane</keyword>
<accession>A0A518JYH3</accession>